<sequence>MEWDYERKAYFPKNNTDLIAQYQANYGFNADQEGVHELTDEEKTAQIGDYWRHYYNVSSQEQPALPELDDNEISIDCFDQTEVQQRSIKRKSNTVAAQHSSDWHDVNTDSIRQAYVTGLPHDITKEEFKKFMSKCGVIQSDIITSKPKLKLYRDNEGRLKGDGICTYVRPESVTLAVQMLDGVDVRGYKVCVERARFEPKGEFDPMRKRKKLNNRIKHKYRDTHQM</sequence>
<dbReference type="GO" id="GO:0003723">
    <property type="term" value="F:RNA binding"/>
    <property type="evidence" value="ECO:0007669"/>
    <property type="project" value="UniProtKB-UniRule"/>
</dbReference>
<dbReference type="SUPFAM" id="SSF54928">
    <property type="entry name" value="RNA-binding domain, RBD"/>
    <property type="match status" value="1"/>
</dbReference>
<evidence type="ECO:0000313" key="9">
    <source>
        <dbReference type="EMBL" id="CEK94628.1"/>
    </source>
</evidence>
<organism evidence="8">
    <name type="scientific">Arion vulgaris</name>
    <dbReference type="NCBI Taxonomy" id="1028688"/>
    <lineage>
        <taxon>Eukaryota</taxon>
        <taxon>Metazoa</taxon>
        <taxon>Spiralia</taxon>
        <taxon>Lophotrochozoa</taxon>
        <taxon>Mollusca</taxon>
        <taxon>Gastropoda</taxon>
        <taxon>Heterobranchia</taxon>
        <taxon>Euthyneura</taxon>
        <taxon>Panpulmonata</taxon>
        <taxon>Eupulmonata</taxon>
        <taxon>Stylommatophora</taxon>
        <taxon>Helicina</taxon>
        <taxon>Arionoidea</taxon>
        <taxon>Arionidae</taxon>
        <taxon>Arion</taxon>
    </lineage>
</organism>
<accession>A0A0B7BP01</accession>
<dbReference type="InterPro" id="IPR000504">
    <property type="entry name" value="RRM_dom"/>
</dbReference>
<dbReference type="EMBL" id="HACG01047763">
    <property type="protein sequence ID" value="CEK94628.1"/>
    <property type="molecule type" value="Transcribed_RNA"/>
</dbReference>
<dbReference type="PROSITE" id="PS50102">
    <property type="entry name" value="RRM"/>
    <property type="match status" value="1"/>
</dbReference>
<dbReference type="PANTHER" id="PTHR15608">
    <property type="entry name" value="SPLICING FACTOR U2AF-ASSOCIATED PROTEIN 2"/>
    <property type="match status" value="1"/>
</dbReference>
<dbReference type="AlphaFoldDB" id="A0A0B7BP01"/>
<reference evidence="8" key="1">
    <citation type="submission" date="2014-12" db="EMBL/GenBank/DDBJ databases">
        <title>Insight into the proteome of Arion vulgaris.</title>
        <authorList>
            <person name="Aradska J."/>
            <person name="Bulat T."/>
            <person name="Smidak R."/>
            <person name="Sarate P."/>
            <person name="Gangsoo J."/>
            <person name="Sialana F."/>
            <person name="Bilban M."/>
            <person name="Lubec G."/>
        </authorList>
    </citation>
    <scope>NUCLEOTIDE SEQUENCE</scope>
    <source>
        <tissue evidence="8">Skin</tissue>
    </source>
</reference>
<dbReference type="PANTHER" id="PTHR15608:SF0">
    <property type="entry name" value="HIV TAT-SPECIFIC FACTOR 1"/>
    <property type="match status" value="1"/>
</dbReference>
<evidence type="ECO:0000256" key="4">
    <source>
        <dbReference type="ARBA" id="ARBA00022884"/>
    </source>
</evidence>
<feature type="domain" description="RRM" evidence="7">
    <location>
        <begin position="112"/>
        <end position="197"/>
    </location>
</feature>
<keyword evidence="2" id="KW-0507">mRNA processing</keyword>
<keyword evidence="5" id="KW-0508">mRNA splicing</keyword>
<dbReference type="GO" id="GO:0000398">
    <property type="term" value="P:mRNA splicing, via spliceosome"/>
    <property type="evidence" value="ECO:0007669"/>
    <property type="project" value="InterPro"/>
</dbReference>
<evidence type="ECO:0000256" key="2">
    <source>
        <dbReference type="ARBA" id="ARBA00022664"/>
    </source>
</evidence>
<name>A0A0B7BP01_9EUPU</name>
<protein>
    <recommendedName>
        <fullName evidence="7">RRM domain-containing protein</fullName>
    </recommendedName>
</protein>
<evidence type="ECO:0000313" key="8">
    <source>
        <dbReference type="EMBL" id="CEK94627.1"/>
    </source>
</evidence>
<comment type="similarity">
    <text evidence="1">Belongs to the HTATSF1 family.</text>
</comment>
<evidence type="ECO:0000256" key="5">
    <source>
        <dbReference type="ARBA" id="ARBA00023187"/>
    </source>
</evidence>
<dbReference type="Gene3D" id="3.30.70.330">
    <property type="match status" value="1"/>
</dbReference>
<dbReference type="InterPro" id="IPR035979">
    <property type="entry name" value="RBD_domain_sf"/>
</dbReference>
<keyword evidence="3" id="KW-0677">Repeat</keyword>
<dbReference type="InterPro" id="IPR034392">
    <property type="entry name" value="TatSF1-like_RRM1"/>
</dbReference>
<dbReference type="GO" id="GO:0005686">
    <property type="term" value="C:U2 snRNP"/>
    <property type="evidence" value="ECO:0007669"/>
    <property type="project" value="TreeGrafter"/>
</dbReference>
<dbReference type="InterPro" id="IPR012677">
    <property type="entry name" value="Nucleotide-bd_a/b_plait_sf"/>
</dbReference>
<dbReference type="GO" id="GO:0005684">
    <property type="term" value="C:U2-type spliceosomal complex"/>
    <property type="evidence" value="ECO:0007669"/>
    <property type="project" value="TreeGrafter"/>
</dbReference>
<evidence type="ECO:0000259" key="7">
    <source>
        <dbReference type="PROSITE" id="PS50102"/>
    </source>
</evidence>
<dbReference type="CDD" id="cd12281">
    <property type="entry name" value="RRM1_TatSF1_like"/>
    <property type="match status" value="1"/>
</dbReference>
<evidence type="ECO:0000256" key="1">
    <source>
        <dbReference type="ARBA" id="ARBA00007747"/>
    </source>
</evidence>
<proteinExistence type="inferred from homology"/>
<keyword evidence="4 6" id="KW-0694">RNA-binding</keyword>
<dbReference type="FunFam" id="3.30.70.330:FF:000202">
    <property type="entry name" value="HIV Tat-specific factor 1"/>
    <property type="match status" value="1"/>
</dbReference>
<gene>
    <name evidence="8" type="primary">ORF201874</name>
    <name evidence="9" type="synonym">ORF201886</name>
</gene>
<dbReference type="SMART" id="SM00360">
    <property type="entry name" value="RRM"/>
    <property type="match status" value="1"/>
</dbReference>
<dbReference type="InterPro" id="IPR034393">
    <property type="entry name" value="TatSF1-like"/>
</dbReference>
<evidence type="ECO:0000256" key="6">
    <source>
        <dbReference type="PROSITE-ProRule" id="PRU00176"/>
    </source>
</evidence>
<dbReference type="Pfam" id="PF00076">
    <property type="entry name" value="RRM_1"/>
    <property type="match status" value="1"/>
</dbReference>
<evidence type="ECO:0000256" key="3">
    <source>
        <dbReference type="ARBA" id="ARBA00022737"/>
    </source>
</evidence>
<dbReference type="EMBL" id="HACG01047762">
    <property type="protein sequence ID" value="CEK94627.1"/>
    <property type="molecule type" value="Transcribed_RNA"/>
</dbReference>